<dbReference type="Pfam" id="PF00528">
    <property type="entry name" value="BPD_transp_1"/>
    <property type="match status" value="1"/>
</dbReference>
<dbReference type="EMBL" id="VXRG01000074">
    <property type="protein sequence ID" value="MXY93576.1"/>
    <property type="molecule type" value="Genomic_DNA"/>
</dbReference>
<keyword evidence="3" id="KW-1003">Cell membrane</keyword>
<organism evidence="9">
    <name type="scientific">Caldilineaceae bacterium SB0664_bin_27</name>
    <dbReference type="NCBI Taxonomy" id="2605260"/>
    <lineage>
        <taxon>Bacteria</taxon>
        <taxon>Bacillati</taxon>
        <taxon>Chloroflexota</taxon>
        <taxon>Caldilineae</taxon>
        <taxon>Caldilineales</taxon>
        <taxon>Caldilineaceae</taxon>
    </lineage>
</organism>
<dbReference type="InterPro" id="IPR000515">
    <property type="entry name" value="MetI-like"/>
</dbReference>
<dbReference type="AlphaFoldDB" id="A0A6B0YR66"/>
<protein>
    <submittedName>
        <fullName evidence="9">ABC transporter permease</fullName>
    </submittedName>
</protein>
<sequence length="318" mass="36171">MGRYILRRLLQMIPTVIIITVAVFWMLKLAPGDPLDLLLAGNPDISPEHVERIKKLYGYDRPIYEQYGRWLWQVVQGNLGYSRIYHRPVTEIIPDRLINTLILTGSSLIFSLLIAIPIGVYTALRQYSLLDYLFSFLSFFGIAMPVFWFGLILILFLSIQLKLLPPGGHYSLEREVGILTVLRYSIMPVIVLSLFSMASWMRYMRSGMLEVIHEDYVRTARAKGLAEGRVIVRHALKNALIPMVTLIALSIPGLISGAVLTETIFSWPGMGRLIYDSLINNDFNIAMAVFLIFAFLVAFFNLAADILYAFIDPRVVYT</sequence>
<evidence type="ECO:0000256" key="1">
    <source>
        <dbReference type="ARBA" id="ARBA00004651"/>
    </source>
</evidence>
<reference evidence="9" key="1">
    <citation type="submission" date="2019-09" db="EMBL/GenBank/DDBJ databases">
        <title>Characterisation of the sponge microbiome using genome-centric metagenomics.</title>
        <authorList>
            <person name="Engelberts J.P."/>
            <person name="Robbins S.J."/>
            <person name="De Goeij J.M."/>
            <person name="Aranda M."/>
            <person name="Bell S.C."/>
            <person name="Webster N.S."/>
        </authorList>
    </citation>
    <scope>NUCLEOTIDE SEQUENCE</scope>
    <source>
        <strain evidence="9">SB0664_bin_27</strain>
    </source>
</reference>
<dbReference type="CDD" id="cd06261">
    <property type="entry name" value="TM_PBP2"/>
    <property type="match status" value="1"/>
</dbReference>
<feature type="domain" description="ABC transmembrane type-1" evidence="8">
    <location>
        <begin position="97"/>
        <end position="304"/>
    </location>
</feature>
<feature type="transmembrane region" description="Helical" evidence="7">
    <location>
        <begin position="285"/>
        <end position="311"/>
    </location>
</feature>
<comment type="caution">
    <text evidence="9">The sequence shown here is derived from an EMBL/GenBank/DDBJ whole genome shotgun (WGS) entry which is preliminary data.</text>
</comment>
<gene>
    <name evidence="9" type="ORF">F4Y42_09025</name>
</gene>
<keyword evidence="2 7" id="KW-0813">Transport</keyword>
<dbReference type="SUPFAM" id="SSF161098">
    <property type="entry name" value="MetI-like"/>
    <property type="match status" value="1"/>
</dbReference>
<evidence type="ECO:0000256" key="3">
    <source>
        <dbReference type="ARBA" id="ARBA00022475"/>
    </source>
</evidence>
<evidence type="ECO:0000256" key="6">
    <source>
        <dbReference type="ARBA" id="ARBA00023136"/>
    </source>
</evidence>
<dbReference type="GO" id="GO:0005886">
    <property type="term" value="C:plasma membrane"/>
    <property type="evidence" value="ECO:0007669"/>
    <property type="project" value="UniProtKB-SubCell"/>
</dbReference>
<dbReference type="InterPro" id="IPR045621">
    <property type="entry name" value="BPD_transp_1_N"/>
</dbReference>
<evidence type="ECO:0000256" key="5">
    <source>
        <dbReference type="ARBA" id="ARBA00022989"/>
    </source>
</evidence>
<dbReference type="Pfam" id="PF19300">
    <property type="entry name" value="BPD_transp_1_N"/>
    <property type="match status" value="1"/>
</dbReference>
<dbReference type="InterPro" id="IPR035906">
    <property type="entry name" value="MetI-like_sf"/>
</dbReference>
<feature type="transmembrane region" description="Helical" evidence="7">
    <location>
        <begin position="136"/>
        <end position="161"/>
    </location>
</feature>
<keyword evidence="6 7" id="KW-0472">Membrane</keyword>
<feature type="transmembrane region" description="Helical" evidence="7">
    <location>
        <begin position="9"/>
        <end position="27"/>
    </location>
</feature>
<dbReference type="PANTHER" id="PTHR43163">
    <property type="entry name" value="DIPEPTIDE TRANSPORT SYSTEM PERMEASE PROTEIN DPPB-RELATED"/>
    <property type="match status" value="1"/>
</dbReference>
<evidence type="ECO:0000256" key="4">
    <source>
        <dbReference type="ARBA" id="ARBA00022692"/>
    </source>
</evidence>
<feature type="transmembrane region" description="Helical" evidence="7">
    <location>
        <begin position="101"/>
        <end position="124"/>
    </location>
</feature>
<evidence type="ECO:0000313" key="9">
    <source>
        <dbReference type="EMBL" id="MXY93576.1"/>
    </source>
</evidence>
<comment type="similarity">
    <text evidence="7">Belongs to the binding-protein-dependent transport system permease family.</text>
</comment>
<dbReference type="PANTHER" id="PTHR43163:SF6">
    <property type="entry name" value="DIPEPTIDE TRANSPORT SYSTEM PERMEASE PROTEIN DPPB-RELATED"/>
    <property type="match status" value="1"/>
</dbReference>
<name>A0A6B0YR66_9CHLR</name>
<proteinExistence type="inferred from homology"/>
<accession>A0A6B0YR66</accession>
<dbReference type="PROSITE" id="PS50928">
    <property type="entry name" value="ABC_TM1"/>
    <property type="match status" value="1"/>
</dbReference>
<dbReference type="GO" id="GO:0055085">
    <property type="term" value="P:transmembrane transport"/>
    <property type="evidence" value="ECO:0007669"/>
    <property type="project" value="InterPro"/>
</dbReference>
<evidence type="ECO:0000256" key="2">
    <source>
        <dbReference type="ARBA" id="ARBA00022448"/>
    </source>
</evidence>
<comment type="subcellular location">
    <subcellularLocation>
        <location evidence="1 7">Cell membrane</location>
        <topology evidence="1 7">Multi-pass membrane protein</topology>
    </subcellularLocation>
</comment>
<keyword evidence="5 7" id="KW-1133">Transmembrane helix</keyword>
<feature type="transmembrane region" description="Helical" evidence="7">
    <location>
        <begin position="181"/>
        <end position="200"/>
    </location>
</feature>
<evidence type="ECO:0000256" key="7">
    <source>
        <dbReference type="RuleBase" id="RU363032"/>
    </source>
</evidence>
<evidence type="ECO:0000259" key="8">
    <source>
        <dbReference type="PROSITE" id="PS50928"/>
    </source>
</evidence>
<dbReference type="Gene3D" id="1.10.3720.10">
    <property type="entry name" value="MetI-like"/>
    <property type="match status" value="1"/>
</dbReference>
<keyword evidence="4 7" id="KW-0812">Transmembrane</keyword>
<feature type="transmembrane region" description="Helical" evidence="7">
    <location>
        <begin position="239"/>
        <end position="265"/>
    </location>
</feature>